<dbReference type="InterPro" id="IPR017938">
    <property type="entry name" value="Riboflavin_synthase-like_b-brl"/>
</dbReference>
<dbReference type="EMBL" id="CTEE01000002">
    <property type="protein sequence ID" value="CQD23982.1"/>
    <property type="molecule type" value="Genomic_DNA"/>
</dbReference>
<dbReference type="OrthoDB" id="4307358at2"/>
<dbReference type="InterPro" id="IPR006058">
    <property type="entry name" value="2Fe2S_fd_BS"/>
</dbReference>
<evidence type="ECO:0000259" key="5">
    <source>
        <dbReference type="PROSITE" id="PS51384"/>
    </source>
</evidence>
<dbReference type="PRINTS" id="PR00410">
    <property type="entry name" value="PHEHYDRXLASE"/>
</dbReference>
<proteinExistence type="predicted"/>
<feature type="domain" description="2Fe-2S ferredoxin-type" evidence="4">
    <location>
        <begin position="1"/>
        <end position="92"/>
    </location>
</feature>
<dbReference type="InterPro" id="IPR039261">
    <property type="entry name" value="FNR_nucleotide-bd"/>
</dbReference>
<dbReference type="Pfam" id="PF00111">
    <property type="entry name" value="Fer2"/>
    <property type="match status" value="1"/>
</dbReference>
<accession>A0A0E4H2Z4</accession>
<dbReference type="InterPro" id="IPR001433">
    <property type="entry name" value="OxRdtase_FAD/NAD-bd"/>
</dbReference>
<dbReference type="PROSITE" id="PS51384">
    <property type="entry name" value="FAD_FR"/>
    <property type="match status" value="1"/>
</dbReference>
<dbReference type="STRING" id="141349.BN1232_05991"/>
<dbReference type="Pfam" id="PF00970">
    <property type="entry name" value="FAD_binding_6"/>
    <property type="match status" value="1"/>
</dbReference>
<dbReference type="InterPro" id="IPR050415">
    <property type="entry name" value="MRET"/>
</dbReference>
<dbReference type="Proteomes" id="UP000199251">
    <property type="component" value="Unassembled WGS sequence"/>
</dbReference>
<keyword evidence="2" id="KW-0479">Metal-binding</keyword>
<dbReference type="RefSeq" id="WP_090609802.1">
    <property type="nucleotide sequence ID" value="NZ_CTEE01000002.1"/>
</dbReference>
<dbReference type="Pfam" id="PF00175">
    <property type="entry name" value="NAD_binding_1"/>
    <property type="match status" value="1"/>
</dbReference>
<keyword evidence="3" id="KW-0411">Iron-sulfur</keyword>
<protein>
    <submittedName>
        <fullName evidence="6">Oxidoreductase</fullName>
    </submittedName>
</protein>
<dbReference type="Gene3D" id="2.40.30.10">
    <property type="entry name" value="Translation factors"/>
    <property type="match status" value="1"/>
</dbReference>
<dbReference type="SUPFAM" id="SSF54292">
    <property type="entry name" value="2Fe-2S ferredoxin-like"/>
    <property type="match status" value="1"/>
</dbReference>
<dbReference type="Gene3D" id="3.10.20.30">
    <property type="match status" value="1"/>
</dbReference>
<dbReference type="PROSITE" id="PS51085">
    <property type="entry name" value="2FE2S_FER_2"/>
    <property type="match status" value="1"/>
</dbReference>
<dbReference type="PROSITE" id="PS00197">
    <property type="entry name" value="2FE2S_FER_1"/>
    <property type="match status" value="1"/>
</dbReference>
<gene>
    <name evidence="6" type="ORF">BN1232_05991</name>
</gene>
<dbReference type="GO" id="GO:0051537">
    <property type="term" value="F:2 iron, 2 sulfur cluster binding"/>
    <property type="evidence" value="ECO:0007669"/>
    <property type="project" value="UniProtKB-KW"/>
</dbReference>
<dbReference type="GO" id="GO:0016491">
    <property type="term" value="F:oxidoreductase activity"/>
    <property type="evidence" value="ECO:0007669"/>
    <property type="project" value="InterPro"/>
</dbReference>
<dbReference type="InterPro" id="IPR008333">
    <property type="entry name" value="Cbr1-like_FAD-bd_dom"/>
</dbReference>
<dbReference type="InterPro" id="IPR017927">
    <property type="entry name" value="FAD-bd_FR_type"/>
</dbReference>
<reference evidence="6 7" key="1">
    <citation type="submission" date="2015-03" db="EMBL/GenBank/DDBJ databases">
        <authorList>
            <person name="Urmite Genomes"/>
        </authorList>
    </citation>
    <scope>NUCLEOTIDE SEQUENCE [LARGE SCALE GENOMIC DNA]</scope>
    <source>
        <strain evidence="6 7">CSUR P1491</strain>
    </source>
</reference>
<keyword evidence="2" id="KW-0001">2Fe-2S</keyword>
<dbReference type="SUPFAM" id="SSF52343">
    <property type="entry name" value="Ferredoxin reductase-like, C-terminal NADP-linked domain"/>
    <property type="match status" value="1"/>
</dbReference>
<organism evidence="6 7">
    <name type="scientific">Mycobacterium lentiflavum</name>
    <dbReference type="NCBI Taxonomy" id="141349"/>
    <lineage>
        <taxon>Bacteria</taxon>
        <taxon>Bacillati</taxon>
        <taxon>Actinomycetota</taxon>
        <taxon>Actinomycetes</taxon>
        <taxon>Mycobacteriales</taxon>
        <taxon>Mycobacteriaceae</taxon>
        <taxon>Mycobacterium</taxon>
        <taxon>Mycobacterium simiae complex</taxon>
    </lineage>
</organism>
<dbReference type="InterPro" id="IPR001041">
    <property type="entry name" value="2Fe-2S_ferredoxin-type"/>
</dbReference>
<keyword evidence="2" id="KW-0408">Iron</keyword>
<evidence type="ECO:0000256" key="1">
    <source>
        <dbReference type="ARBA" id="ARBA00001974"/>
    </source>
</evidence>
<dbReference type="InterPro" id="IPR012675">
    <property type="entry name" value="Beta-grasp_dom_sf"/>
</dbReference>
<evidence type="ECO:0000256" key="3">
    <source>
        <dbReference type="ARBA" id="ARBA00023014"/>
    </source>
</evidence>
<feature type="domain" description="FAD-binding FR-type" evidence="5">
    <location>
        <begin position="102"/>
        <end position="201"/>
    </location>
</feature>
<dbReference type="Gene3D" id="3.40.50.80">
    <property type="entry name" value="Nucleotide-binding domain of ferredoxin-NADP reductase (FNR) module"/>
    <property type="match status" value="1"/>
</dbReference>
<dbReference type="SUPFAM" id="SSF63380">
    <property type="entry name" value="Riboflavin synthase domain-like"/>
    <property type="match status" value="1"/>
</dbReference>
<evidence type="ECO:0000259" key="4">
    <source>
        <dbReference type="PROSITE" id="PS51085"/>
    </source>
</evidence>
<evidence type="ECO:0000313" key="6">
    <source>
        <dbReference type="EMBL" id="CQD23982.1"/>
    </source>
</evidence>
<dbReference type="AlphaFoldDB" id="A0A0E4H2Z4"/>
<sequence>MYLARIEPGNREFSIKPGESILDAALRSGVSLKYGCRHGNCSSCKYLVTDGEVDYGNASPYSLSNAERDEGWVLLCCATALDDLEIQDDRVFDQRQRPLIMPGEFDGHVAGVDKLTSALRRLRIHAERPVSFYAGQFTEIAVPGTADQWRSYSVASAPEAGRELEFVIKVIDGGAFSGQLDALEVGTRVRLRGPFGSGYLREGDRPVLLVATGSGIAPILSILEHAARGRDQRKFTFFYGARTRADFPCEDRIEELRGVLDLTYCPVLSRPTPECGWPGEPSRVTTEVRRRIGDGAPYDAYACGKPEMCDAVIALLEAKGTPEETIFSDKFFPAVEDHAYLAAEGCGD</sequence>
<dbReference type="CDD" id="cd00207">
    <property type="entry name" value="fer2"/>
    <property type="match status" value="1"/>
</dbReference>
<dbReference type="PANTHER" id="PTHR47354:SF5">
    <property type="entry name" value="PROTEIN RFBI"/>
    <property type="match status" value="1"/>
</dbReference>
<evidence type="ECO:0000313" key="7">
    <source>
        <dbReference type="Proteomes" id="UP000199251"/>
    </source>
</evidence>
<dbReference type="InterPro" id="IPR036010">
    <property type="entry name" value="2Fe-2S_ferredoxin-like_sf"/>
</dbReference>
<name>A0A0E4H2Z4_MYCLN</name>
<evidence type="ECO:0000256" key="2">
    <source>
        <dbReference type="ARBA" id="ARBA00022714"/>
    </source>
</evidence>
<comment type="cofactor">
    <cofactor evidence="1">
        <name>FAD</name>
        <dbReference type="ChEBI" id="CHEBI:57692"/>
    </cofactor>
</comment>
<dbReference type="PANTHER" id="PTHR47354">
    <property type="entry name" value="NADH OXIDOREDUCTASE HCR"/>
    <property type="match status" value="1"/>
</dbReference>